<reference evidence="1" key="1">
    <citation type="submission" date="2015-07" db="EMBL/GenBank/DDBJ databases">
        <title>MeaNS - Measles Nucleotide Surveillance Program.</title>
        <authorList>
            <person name="Tran T."/>
            <person name="Druce J."/>
        </authorList>
    </citation>
    <scope>NUCLEOTIDE SEQUENCE</scope>
    <source>
        <strain evidence="1">UCB-OBI-ISO-001</strain>
        <tissue evidence="1">Gonad</tissue>
    </source>
</reference>
<dbReference type="AlphaFoldDB" id="A0A0L8ICN9"/>
<proteinExistence type="predicted"/>
<gene>
    <name evidence="1" type="ORF">OCBIM_22018196mg</name>
</gene>
<accession>A0A0L8ICN9</accession>
<sequence length="53" mass="6333">MKKKMISFLHKHMRIQFNGITISNDINNNRIAFIVYNALRFFSLNVLQCLVYL</sequence>
<name>A0A0L8ICN9_OCTBM</name>
<evidence type="ECO:0000313" key="1">
    <source>
        <dbReference type="EMBL" id="KOF99278.1"/>
    </source>
</evidence>
<protein>
    <submittedName>
        <fullName evidence="1">Uncharacterized protein</fullName>
    </submittedName>
</protein>
<organism evidence="1">
    <name type="scientific">Octopus bimaculoides</name>
    <name type="common">California two-spotted octopus</name>
    <dbReference type="NCBI Taxonomy" id="37653"/>
    <lineage>
        <taxon>Eukaryota</taxon>
        <taxon>Metazoa</taxon>
        <taxon>Spiralia</taxon>
        <taxon>Lophotrochozoa</taxon>
        <taxon>Mollusca</taxon>
        <taxon>Cephalopoda</taxon>
        <taxon>Coleoidea</taxon>
        <taxon>Octopodiformes</taxon>
        <taxon>Octopoda</taxon>
        <taxon>Incirrata</taxon>
        <taxon>Octopodidae</taxon>
        <taxon>Octopus</taxon>
    </lineage>
</organism>
<dbReference type="EMBL" id="KQ415990">
    <property type="protein sequence ID" value="KOF99278.1"/>
    <property type="molecule type" value="Genomic_DNA"/>
</dbReference>